<feature type="transmembrane region" description="Helical" evidence="4">
    <location>
        <begin position="283"/>
        <end position="305"/>
    </location>
</feature>
<sequence length="364" mass="40724">MTLKTVFFALCSALPPMRWDISSCVENKLRAENKDNQRIVVSQSFPNAIQVGWNCEYEIYVSDPNDRIIIEFQHFSMHPSCEIQNLTIIDVKTKREAGPYCGSDLPLKFVSDSTEVSVKTFTGENSGDIDTEGFMYNYWKVPKEEAIQPVPISTTSNSNSFGNGGMFMLNPGPSSSGFPNSQSPFQNPGSFPFGPGMSSPGGSFPEPRNVMANGVPMIGPSGQQATIYSKKDSDDPSAPDIKSNLPGGSTGYIQPNYEKNREELELMNLWEDGEESTWTVPKIIGVAAAGLCLLSLIAAGFQIYMTRKEKKVKRRIQRNSDSNSSFSSFDSYDEHRQQRKEQRRKKKQQKEELQLRNQKVNSLF</sequence>
<feature type="region of interest" description="Disordered" evidence="3">
    <location>
        <begin position="221"/>
        <end position="254"/>
    </location>
</feature>
<proteinExistence type="predicted"/>
<feature type="compositionally biased region" description="Low complexity" evidence="3">
    <location>
        <begin position="319"/>
        <end position="330"/>
    </location>
</feature>
<dbReference type="AlphaFoldDB" id="E4YDW3"/>
<dbReference type="SUPFAM" id="SSF49854">
    <property type="entry name" value="Spermadhesin, CUB domain"/>
    <property type="match status" value="1"/>
</dbReference>
<evidence type="ECO:0000313" key="6">
    <source>
        <dbReference type="EMBL" id="CBY33713.1"/>
    </source>
</evidence>
<evidence type="ECO:0000256" key="2">
    <source>
        <dbReference type="PROSITE-ProRule" id="PRU00059"/>
    </source>
</evidence>
<dbReference type="InterPro" id="IPR035914">
    <property type="entry name" value="Sperma_CUB_dom_sf"/>
</dbReference>
<evidence type="ECO:0000259" key="5">
    <source>
        <dbReference type="PROSITE" id="PS01180"/>
    </source>
</evidence>
<evidence type="ECO:0000256" key="1">
    <source>
        <dbReference type="ARBA" id="ARBA00023157"/>
    </source>
</evidence>
<keyword evidence="4" id="KW-0472">Membrane</keyword>
<dbReference type="Gene3D" id="2.60.120.290">
    <property type="entry name" value="Spermadhesin, CUB domain"/>
    <property type="match status" value="1"/>
</dbReference>
<organism evidence="6">
    <name type="scientific">Oikopleura dioica</name>
    <name type="common">Tunicate</name>
    <dbReference type="NCBI Taxonomy" id="34765"/>
    <lineage>
        <taxon>Eukaryota</taxon>
        <taxon>Metazoa</taxon>
        <taxon>Chordata</taxon>
        <taxon>Tunicata</taxon>
        <taxon>Appendicularia</taxon>
        <taxon>Copelata</taxon>
        <taxon>Oikopleuridae</taxon>
        <taxon>Oikopleura</taxon>
    </lineage>
</organism>
<comment type="caution">
    <text evidence="2">Lacks conserved residue(s) required for the propagation of feature annotation.</text>
</comment>
<keyword evidence="1" id="KW-1015">Disulfide bond</keyword>
<evidence type="ECO:0000256" key="3">
    <source>
        <dbReference type="SAM" id="MobiDB-lite"/>
    </source>
</evidence>
<dbReference type="Pfam" id="PF00431">
    <property type="entry name" value="CUB"/>
    <property type="match status" value="1"/>
</dbReference>
<evidence type="ECO:0000256" key="4">
    <source>
        <dbReference type="SAM" id="Phobius"/>
    </source>
</evidence>
<dbReference type="CDD" id="cd00041">
    <property type="entry name" value="CUB"/>
    <property type="match status" value="1"/>
</dbReference>
<dbReference type="Proteomes" id="UP000011014">
    <property type="component" value="Unassembled WGS sequence"/>
</dbReference>
<name>E4YDW3_OIKDI</name>
<dbReference type="InterPro" id="IPR000859">
    <property type="entry name" value="CUB_dom"/>
</dbReference>
<accession>E4YDW3</accession>
<dbReference type="SMART" id="SM00042">
    <property type="entry name" value="CUB"/>
    <property type="match status" value="1"/>
</dbReference>
<reference evidence="6" key="1">
    <citation type="journal article" date="2010" name="Science">
        <title>Plasticity of animal genome architecture unmasked by rapid evolution of a pelagic tunicate.</title>
        <authorList>
            <person name="Denoeud F."/>
            <person name="Henriet S."/>
            <person name="Mungpakdee S."/>
            <person name="Aury J.M."/>
            <person name="Da Silva C."/>
            <person name="Brinkmann H."/>
            <person name="Mikhaleva J."/>
            <person name="Olsen L.C."/>
            <person name="Jubin C."/>
            <person name="Canestro C."/>
            <person name="Bouquet J.M."/>
            <person name="Danks G."/>
            <person name="Poulain J."/>
            <person name="Campsteijn C."/>
            <person name="Adamski M."/>
            <person name="Cross I."/>
            <person name="Yadetie F."/>
            <person name="Muffato M."/>
            <person name="Louis A."/>
            <person name="Butcher S."/>
            <person name="Tsagkogeorga G."/>
            <person name="Konrad A."/>
            <person name="Singh S."/>
            <person name="Jensen M.F."/>
            <person name="Cong E.H."/>
            <person name="Eikeseth-Otteraa H."/>
            <person name="Noel B."/>
            <person name="Anthouard V."/>
            <person name="Porcel B.M."/>
            <person name="Kachouri-Lafond R."/>
            <person name="Nishino A."/>
            <person name="Ugolini M."/>
            <person name="Chourrout P."/>
            <person name="Nishida H."/>
            <person name="Aasland R."/>
            <person name="Huzurbazar S."/>
            <person name="Westhof E."/>
            <person name="Delsuc F."/>
            <person name="Lehrach H."/>
            <person name="Reinhardt R."/>
            <person name="Weissenbach J."/>
            <person name="Roy S.W."/>
            <person name="Artiguenave F."/>
            <person name="Postlethwait J.H."/>
            <person name="Manak J.R."/>
            <person name="Thompson E.M."/>
            <person name="Jaillon O."/>
            <person name="Du Pasquier L."/>
            <person name="Boudinot P."/>
            <person name="Liberles D.A."/>
            <person name="Volff J.N."/>
            <person name="Philippe H."/>
            <person name="Lenhard B."/>
            <person name="Roest Crollius H."/>
            <person name="Wincker P."/>
            <person name="Chourrout D."/>
        </authorList>
    </citation>
    <scope>NUCLEOTIDE SEQUENCE [LARGE SCALE GENOMIC DNA]</scope>
</reference>
<feature type="region of interest" description="Disordered" evidence="3">
    <location>
        <begin position="313"/>
        <end position="364"/>
    </location>
</feature>
<gene>
    <name evidence="6" type="ORF">GSOID_T00021654001</name>
</gene>
<dbReference type="PROSITE" id="PS01180">
    <property type="entry name" value="CUB"/>
    <property type="match status" value="1"/>
</dbReference>
<keyword evidence="4" id="KW-0812">Transmembrane</keyword>
<protein>
    <recommendedName>
        <fullName evidence="5">CUB domain-containing protein</fullName>
    </recommendedName>
</protein>
<feature type="domain" description="CUB" evidence="5">
    <location>
        <begin position="24"/>
        <end position="141"/>
    </location>
</feature>
<keyword evidence="4" id="KW-1133">Transmembrane helix</keyword>
<dbReference type="EMBL" id="FN654441">
    <property type="protein sequence ID" value="CBY33713.1"/>
    <property type="molecule type" value="Genomic_DNA"/>
</dbReference>